<proteinExistence type="predicted"/>
<feature type="region of interest" description="Disordered" evidence="1">
    <location>
        <begin position="102"/>
        <end position="153"/>
    </location>
</feature>
<evidence type="ECO:0000256" key="1">
    <source>
        <dbReference type="SAM" id="MobiDB-lite"/>
    </source>
</evidence>
<feature type="region of interest" description="Disordered" evidence="1">
    <location>
        <begin position="169"/>
        <end position="262"/>
    </location>
</feature>
<keyword evidence="3" id="KW-1185">Reference proteome</keyword>
<protein>
    <recommendedName>
        <fullName evidence="4">CCHC-type domain-containing protein</fullName>
    </recommendedName>
</protein>
<dbReference type="Proteomes" id="UP001497512">
    <property type="component" value="Chromosome 6"/>
</dbReference>
<feature type="compositionally biased region" description="Polar residues" evidence="1">
    <location>
        <begin position="223"/>
        <end position="243"/>
    </location>
</feature>
<name>A0ABP0UQV7_9BRYO</name>
<feature type="region of interest" description="Disordered" evidence="1">
    <location>
        <begin position="484"/>
        <end position="667"/>
    </location>
</feature>
<evidence type="ECO:0000313" key="3">
    <source>
        <dbReference type="Proteomes" id="UP001497512"/>
    </source>
</evidence>
<feature type="region of interest" description="Disordered" evidence="1">
    <location>
        <begin position="883"/>
        <end position="922"/>
    </location>
</feature>
<sequence>MDIRLDLEEQQFSSMHEASKLALRVRKAGKSGTLGPENPNQSSGGGGGGAKAPLLESKDVALGAMESYVLSGYGAREGLEGTNSLVFERKLSKGKFPHAGWAESTLTNALPKRQARDREGEASETPPPQRPASASALLKEATQSEMETERNTPIKGAFASMIKPTLTQVLPLTPDPSSCYRELPNSATGKDPSPEARAEEAGKRPTRGEQQASGQGTKAMPFSESNPALTKGNPINQAPTMHPSNGPGPTAPKRDDPQGPSPVVQSLVLEADLPEELILEMQGVATKKARRKVIGRILGGRASFKTLYDCLKLHLPPSFVSTTLLTRGYFLILFDKEEGAIATKTLASVEWNGLALSFSKYSPDFDASAQGSEAFLTHSIKVQFPDIHEEFRNPKALELLASKVGEVLDIEPADSYIKRLAGPMVTVEVRDISKLAGFIRIPKLVEGAGTSNLVLQRIIYSGLPNQCRKCRRFGHLARACTINKPKPQGAPANTKSSGRANAGGTIGSSWAAQRQGVGFTERHPESPILDPKSDKALGRTGQMGSQRSPEGMDAKDQEMEEAGTQPTPLPRMPLHTKDRGSFDLPPQAEGQTITKGTGGNPFANPGTVSDEISSKGKLDEDTSEGWIFKAKKRGSNRAAPRVDSPQVPSPNTQRNHSIGDKRGPLHSDLHPSFFEALGIPAPPGREPFRVRLWPVLTRTRDEKEETLMRLKDHSPPSLPINIRLKGPGEALEEEWSPDLAWEELIHKVESELKVQILRLNFNIKAKPHLEWAWHEEQNRGGMECTILVHIQTGTSGASIQKRKHLQWVVLEQTQSLNNEVPFSLPAHKLLKKASEAAWTRQEPENSPACFKASPQAARKKRLTRLDMTILMNPELVAQVEAQDALAAEQGDTKEASTPQRSSADQDTGSIGHPAARTKLSYV</sequence>
<organism evidence="2 3">
    <name type="scientific">Sphagnum troendelagicum</name>
    <dbReference type="NCBI Taxonomy" id="128251"/>
    <lineage>
        <taxon>Eukaryota</taxon>
        <taxon>Viridiplantae</taxon>
        <taxon>Streptophyta</taxon>
        <taxon>Embryophyta</taxon>
        <taxon>Bryophyta</taxon>
        <taxon>Sphagnophytina</taxon>
        <taxon>Sphagnopsida</taxon>
        <taxon>Sphagnales</taxon>
        <taxon>Sphagnaceae</taxon>
        <taxon>Sphagnum</taxon>
    </lineage>
</organism>
<gene>
    <name evidence="2" type="ORF">CSSPTR1EN2_LOCUS18920</name>
</gene>
<evidence type="ECO:0000313" key="2">
    <source>
        <dbReference type="EMBL" id="CAK9228280.1"/>
    </source>
</evidence>
<feature type="compositionally biased region" description="Polar residues" evidence="1">
    <location>
        <begin position="895"/>
        <end position="908"/>
    </location>
</feature>
<dbReference type="PANTHER" id="PTHR31286">
    <property type="entry name" value="GLYCINE-RICH CELL WALL STRUCTURAL PROTEIN 1.8-LIKE"/>
    <property type="match status" value="1"/>
</dbReference>
<feature type="compositionally biased region" description="Basic and acidic residues" evidence="1">
    <location>
        <begin position="657"/>
        <end position="667"/>
    </location>
</feature>
<dbReference type="PANTHER" id="PTHR31286:SF180">
    <property type="entry name" value="OS10G0362600 PROTEIN"/>
    <property type="match status" value="1"/>
</dbReference>
<dbReference type="InterPro" id="IPR040256">
    <property type="entry name" value="At4g02000-like"/>
</dbReference>
<feature type="compositionally biased region" description="Basic and acidic residues" evidence="1">
    <location>
        <begin position="520"/>
        <end position="537"/>
    </location>
</feature>
<feature type="compositionally biased region" description="Basic and acidic residues" evidence="1">
    <location>
        <begin position="192"/>
        <end position="207"/>
    </location>
</feature>
<reference evidence="2" key="1">
    <citation type="submission" date="2024-02" db="EMBL/GenBank/DDBJ databases">
        <authorList>
            <consortium name="ELIXIR-Norway"/>
            <consortium name="Elixir Norway"/>
        </authorList>
    </citation>
    <scope>NUCLEOTIDE SEQUENCE</scope>
</reference>
<evidence type="ECO:0008006" key="4">
    <source>
        <dbReference type="Google" id="ProtNLM"/>
    </source>
</evidence>
<dbReference type="EMBL" id="OZ019898">
    <property type="protein sequence ID" value="CAK9228280.1"/>
    <property type="molecule type" value="Genomic_DNA"/>
</dbReference>
<accession>A0ABP0UQV7</accession>
<feature type="region of interest" description="Disordered" evidence="1">
    <location>
        <begin position="23"/>
        <end position="53"/>
    </location>
</feature>